<keyword evidence="3" id="KW-1185">Reference proteome</keyword>
<keyword evidence="1" id="KW-1133">Transmembrane helix</keyword>
<proteinExistence type="predicted"/>
<keyword evidence="1" id="KW-0472">Membrane</keyword>
<dbReference type="Proteomes" id="UP000595140">
    <property type="component" value="Unassembled WGS sequence"/>
</dbReference>
<reference evidence="2 3" key="1">
    <citation type="submission" date="2018-04" db="EMBL/GenBank/DDBJ databases">
        <authorList>
            <person name="Vogel A."/>
        </authorList>
    </citation>
    <scope>NUCLEOTIDE SEQUENCE [LARGE SCALE GENOMIC DNA]</scope>
</reference>
<organism evidence="2 3">
    <name type="scientific">Cuscuta campestris</name>
    <dbReference type="NCBI Taxonomy" id="132261"/>
    <lineage>
        <taxon>Eukaryota</taxon>
        <taxon>Viridiplantae</taxon>
        <taxon>Streptophyta</taxon>
        <taxon>Embryophyta</taxon>
        <taxon>Tracheophyta</taxon>
        <taxon>Spermatophyta</taxon>
        <taxon>Magnoliopsida</taxon>
        <taxon>eudicotyledons</taxon>
        <taxon>Gunneridae</taxon>
        <taxon>Pentapetalae</taxon>
        <taxon>asterids</taxon>
        <taxon>lamiids</taxon>
        <taxon>Solanales</taxon>
        <taxon>Convolvulaceae</taxon>
        <taxon>Cuscuteae</taxon>
        <taxon>Cuscuta</taxon>
        <taxon>Cuscuta subgen. Grammica</taxon>
        <taxon>Cuscuta sect. Cleistogrammica</taxon>
    </lineage>
</organism>
<accession>A0A484LAT5</accession>
<gene>
    <name evidence="2" type="ORF">CCAM_LOCUS15112</name>
</gene>
<feature type="transmembrane region" description="Helical" evidence="1">
    <location>
        <begin position="6"/>
        <end position="29"/>
    </location>
</feature>
<evidence type="ECO:0000256" key="1">
    <source>
        <dbReference type="SAM" id="Phobius"/>
    </source>
</evidence>
<name>A0A484LAT5_9ASTE</name>
<sequence length="86" mass="9599">MLSMDILGIFLVSLWTFLAVVCVVGKVMLNWTMCGAGFGARFQLLLQTPCWWIIWAEIHVSSRFSPCEGGLLCFGIGSVLKKEKKD</sequence>
<protein>
    <submittedName>
        <fullName evidence="2">Uncharacterized protein</fullName>
    </submittedName>
</protein>
<dbReference type="AlphaFoldDB" id="A0A484LAT5"/>
<evidence type="ECO:0000313" key="2">
    <source>
        <dbReference type="EMBL" id="VFQ73336.1"/>
    </source>
</evidence>
<keyword evidence="1" id="KW-0812">Transmembrane</keyword>
<dbReference type="EMBL" id="OOIL02001171">
    <property type="protein sequence ID" value="VFQ73336.1"/>
    <property type="molecule type" value="Genomic_DNA"/>
</dbReference>
<evidence type="ECO:0000313" key="3">
    <source>
        <dbReference type="Proteomes" id="UP000595140"/>
    </source>
</evidence>